<dbReference type="PRINTS" id="PR00109">
    <property type="entry name" value="TYRKINASE"/>
</dbReference>
<evidence type="ECO:0000256" key="4">
    <source>
        <dbReference type="ARBA" id="ARBA00022473"/>
    </source>
</evidence>
<evidence type="ECO:0000256" key="33">
    <source>
        <dbReference type="SAM" id="Phobius"/>
    </source>
</evidence>
<dbReference type="PRINTS" id="PR01939">
    <property type="entry name" value="NTKRECEPTOR"/>
</dbReference>
<evidence type="ECO:0000256" key="23">
    <source>
        <dbReference type="ARBA" id="ARBA00023170"/>
    </source>
</evidence>
<evidence type="ECO:0000256" key="6">
    <source>
        <dbReference type="ARBA" id="ARBA00022553"/>
    </source>
</evidence>
<feature type="transmembrane region" description="Helical" evidence="33">
    <location>
        <begin position="418"/>
        <end position="442"/>
    </location>
</feature>
<dbReference type="CTD" id="4914"/>
<evidence type="ECO:0000256" key="26">
    <source>
        <dbReference type="ARBA" id="ARBA00037817"/>
    </source>
</evidence>
<keyword evidence="38" id="KW-1185">Reference proteome</keyword>
<dbReference type="PROSITE" id="PS50835">
    <property type="entry name" value="IG_LIKE"/>
    <property type="match status" value="1"/>
</dbReference>
<dbReference type="InterPro" id="IPR017441">
    <property type="entry name" value="Protein_kinase_ATP_BS"/>
</dbReference>
<dbReference type="Gene3D" id="2.60.40.10">
    <property type="entry name" value="Immunoglobulins"/>
    <property type="match status" value="2"/>
</dbReference>
<dbReference type="GO" id="GO:0031902">
    <property type="term" value="C:late endosome membrane"/>
    <property type="evidence" value="ECO:0007669"/>
    <property type="project" value="UniProtKB-SubCell"/>
</dbReference>
<evidence type="ECO:0000256" key="1">
    <source>
        <dbReference type="ARBA" id="ARBA00004158"/>
    </source>
</evidence>
<keyword evidence="8" id="KW-0808">Transferase</keyword>
<dbReference type="InterPro" id="IPR020461">
    <property type="entry name" value="NTRK1"/>
</dbReference>
<evidence type="ECO:0000256" key="21">
    <source>
        <dbReference type="ARBA" id="ARBA00023137"/>
    </source>
</evidence>
<dbReference type="GO" id="GO:0010976">
    <property type="term" value="P:positive regulation of neuron projection development"/>
    <property type="evidence" value="ECO:0007669"/>
    <property type="project" value="TreeGrafter"/>
</dbReference>
<evidence type="ECO:0000256" key="7">
    <source>
        <dbReference type="ARBA" id="ARBA00022614"/>
    </source>
</evidence>
<keyword evidence="22" id="KW-1015">Disulfide bond</keyword>
<feature type="domain" description="Ig-like" evidence="36">
    <location>
        <begin position="192"/>
        <end position="281"/>
    </location>
</feature>
<keyword evidence="20 33" id="KW-0472">Membrane</keyword>
<organism evidence="37 38">
    <name type="scientific">Cynoglossus semilaevis</name>
    <name type="common">Tongue sole</name>
    <dbReference type="NCBI Taxonomy" id="244447"/>
    <lineage>
        <taxon>Eukaryota</taxon>
        <taxon>Metazoa</taxon>
        <taxon>Chordata</taxon>
        <taxon>Craniata</taxon>
        <taxon>Vertebrata</taxon>
        <taxon>Euteleostomi</taxon>
        <taxon>Actinopterygii</taxon>
        <taxon>Neopterygii</taxon>
        <taxon>Teleostei</taxon>
        <taxon>Neoteleostei</taxon>
        <taxon>Acanthomorphata</taxon>
        <taxon>Carangaria</taxon>
        <taxon>Pleuronectiformes</taxon>
        <taxon>Pleuronectoidei</taxon>
        <taxon>Cynoglossidae</taxon>
        <taxon>Cynoglossinae</taxon>
        <taxon>Cynoglossus</taxon>
    </lineage>
</organism>
<accession>A0A3P8W789</accession>
<evidence type="ECO:0000256" key="15">
    <source>
        <dbReference type="ARBA" id="ARBA00022782"/>
    </source>
</evidence>
<feature type="site" description="Interaction with SHC1" evidence="30">
    <location>
        <position position="496"/>
    </location>
</feature>
<dbReference type="InterPro" id="IPR020635">
    <property type="entry name" value="Tyr_kinase_cat_dom"/>
</dbReference>
<keyword evidence="14" id="KW-0418">Kinase</keyword>
<evidence type="ECO:0000256" key="11">
    <source>
        <dbReference type="ARBA" id="ARBA00022737"/>
    </source>
</evidence>
<evidence type="ECO:0000256" key="19">
    <source>
        <dbReference type="ARBA" id="ARBA00022989"/>
    </source>
</evidence>
<evidence type="ECO:0000256" key="5">
    <source>
        <dbReference type="ARBA" id="ARBA00022475"/>
    </source>
</evidence>
<dbReference type="RefSeq" id="XP_016893165.1">
    <property type="nucleotide sequence ID" value="XM_017037676.2"/>
</dbReference>
<keyword evidence="12 29" id="KW-0547">Nucleotide-binding</keyword>
<dbReference type="Pfam" id="PF16920">
    <property type="entry name" value="LRRCT_2"/>
    <property type="match status" value="1"/>
</dbReference>
<evidence type="ECO:0000259" key="35">
    <source>
        <dbReference type="PROSITE" id="PS50011"/>
    </source>
</evidence>
<dbReference type="GO" id="GO:0002446">
    <property type="term" value="P:neutrophil mediated immunity"/>
    <property type="evidence" value="ECO:0007669"/>
    <property type="project" value="Ensembl"/>
</dbReference>
<dbReference type="Pfam" id="PF13855">
    <property type="entry name" value="LRR_8"/>
    <property type="match status" value="1"/>
</dbReference>
<comment type="similarity">
    <text evidence="32">Belongs to the protein kinase superfamily. Tyr protein kinase family. Insulin receptor subfamily.</text>
</comment>
<dbReference type="InterPro" id="IPR013783">
    <property type="entry name" value="Ig-like_fold"/>
</dbReference>
<dbReference type="InterPro" id="IPR020777">
    <property type="entry name" value="NTRK"/>
</dbReference>
<dbReference type="SMART" id="SM00409">
    <property type="entry name" value="IG"/>
    <property type="match status" value="1"/>
</dbReference>
<keyword evidence="23 32" id="KW-0675">Receptor</keyword>
<dbReference type="Proteomes" id="UP000265120">
    <property type="component" value="Chromosome 13"/>
</dbReference>
<dbReference type="KEGG" id="csem:103388944"/>
<dbReference type="GO" id="GO:0007169">
    <property type="term" value="P:cell surface receptor protein tyrosine kinase signaling pathway"/>
    <property type="evidence" value="ECO:0007669"/>
    <property type="project" value="InterPro"/>
</dbReference>
<reference evidence="37" key="3">
    <citation type="submission" date="2025-09" db="UniProtKB">
        <authorList>
            <consortium name="Ensembl"/>
        </authorList>
    </citation>
    <scope>IDENTIFICATION</scope>
</reference>
<keyword evidence="17" id="KW-0832">Ubl conjugation</keyword>
<dbReference type="OMA" id="LTCHISA"/>
<dbReference type="GO" id="GO:0005030">
    <property type="term" value="F:neurotrophin receptor activity"/>
    <property type="evidence" value="ECO:0007669"/>
    <property type="project" value="InterPro"/>
</dbReference>
<dbReference type="GO" id="GO:0005886">
    <property type="term" value="C:plasma membrane"/>
    <property type="evidence" value="ECO:0007669"/>
    <property type="project" value="UniProtKB-SubCell"/>
</dbReference>
<dbReference type="Pfam" id="PF07714">
    <property type="entry name" value="PK_Tyr_Ser-Thr"/>
    <property type="match status" value="1"/>
</dbReference>
<dbReference type="InterPro" id="IPR032675">
    <property type="entry name" value="LRR_dom_sf"/>
</dbReference>
<dbReference type="GO" id="GO:0090594">
    <property type="term" value="P:inflammatory response to wounding"/>
    <property type="evidence" value="ECO:0007669"/>
    <property type="project" value="Ensembl"/>
</dbReference>
<dbReference type="InterPro" id="IPR031635">
    <property type="entry name" value="NTRK_LRRCT"/>
</dbReference>
<evidence type="ECO:0000313" key="37">
    <source>
        <dbReference type="Ensembl" id="ENSCSEP00000022397.1"/>
    </source>
</evidence>
<dbReference type="InterPro" id="IPR000719">
    <property type="entry name" value="Prot_kinase_dom"/>
</dbReference>
<keyword evidence="5" id="KW-1003">Cell membrane</keyword>
<feature type="active site" description="Proton acceptor" evidence="28">
    <location>
        <position position="656"/>
    </location>
</feature>
<evidence type="ECO:0000256" key="32">
    <source>
        <dbReference type="RuleBase" id="RU000312"/>
    </source>
</evidence>
<keyword evidence="18" id="KW-0524">Neurogenesis</keyword>
<sequence>MALAPRAPVLLLPLVPILLSLVLTSVSGGCPSACRCSFAMLQCLEPDGISSIPILAAQESENVTEIYIENQVGLENLTELDLVHYRELKNLTITSCKLRLISTNAFQYNLKLQYVNLASNALEHISWRVFHFLPLLNLVLRDNPLVCSCDLYWLQQWQHSERGDADNQMLTCVSENQEIPLVSLVIDNCSLPVVHIKSSKDKTQEGGNLVFECHVTGNPIPNVRWRTDELHSPFFTEKRVWGSTVELVLHLGNVSAKDNLRNLTCEAENQAGPTEEMVTLDIEFPVKILFLRDAVPQHFWCFPFAVDGNPEPRITWLFNGKILRETQYTYTHLITEAADGSVKHGCLFLNKPTHINNGHYTLIVENRLGRDEATAVGIFMSNPFEPFDPEGIIPINNLDPFPTNKSDMDVTENPESRVFMVSVAVGLAVFACTFLFIMFLIINKCGQHSKFGIHRSSVLGTEDDLAVSLRFMNFGSSPPSSDEDSGLSSFVENPQYFCGIFKDKDMCVQHIKRQDIVLKWELGEGAFGKVYLAECANLSPDSDKMLVAIKTLKDANESTRQDFQREAELLTVLQHQHIVRFYGVCTDGEPLAMVFEYMRHGDLNRFLRAHGPDARILEDSKLPPLGQLTLPQMLQIAAQIASGMVYLASLHFVHRDLATRNCLVGEGLVVKIGDFGMSRDIYSTDYYRVGGRTMLPIRWMPPESIMYRKFTTESDIWSFGVVLWEIFTYGKQPWYQLSNSEAIECITQGRELERPRTCPKEVYLLMQGCWQREPQQRMVIKDIHNRLLTLVKNPPVYLDILG</sequence>
<dbReference type="FunFam" id="3.80.10.10:FF:000163">
    <property type="entry name" value="Tyrosine-protein kinase receptor"/>
    <property type="match status" value="1"/>
</dbReference>
<dbReference type="GO" id="GO:0043121">
    <property type="term" value="F:neurotrophin binding"/>
    <property type="evidence" value="ECO:0007669"/>
    <property type="project" value="TreeGrafter"/>
</dbReference>
<dbReference type="Pfam" id="PF07679">
    <property type="entry name" value="I-set"/>
    <property type="match status" value="1"/>
</dbReference>
<evidence type="ECO:0000256" key="29">
    <source>
        <dbReference type="PIRSR" id="PIRSR620777-51"/>
    </source>
</evidence>
<dbReference type="GO" id="GO:0030424">
    <property type="term" value="C:axon"/>
    <property type="evidence" value="ECO:0007669"/>
    <property type="project" value="TreeGrafter"/>
</dbReference>
<dbReference type="SUPFAM" id="SSF56112">
    <property type="entry name" value="Protein kinase-like (PK-like)"/>
    <property type="match status" value="1"/>
</dbReference>
<feature type="signal peptide" evidence="34">
    <location>
        <begin position="1"/>
        <end position="28"/>
    </location>
</feature>
<evidence type="ECO:0000256" key="30">
    <source>
        <dbReference type="PIRSR" id="PIRSR620777-52"/>
    </source>
</evidence>
<evidence type="ECO:0000256" key="31">
    <source>
        <dbReference type="PROSITE-ProRule" id="PRU10141"/>
    </source>
</evidence>
<evidence type="ECO:0000256" key="20">
    <source>
        <dbReference type="ARBA" id="ARBA00023136"/>
    </source>
</evidence>
<dbReference type="InterPro" id="IPR036179">
    <property type="entry name" value="Ig-like_dom_sf"/>
</dbReference>
<dbReference type="SUPFAM" id="SSF48726">
    <property type="entry name" value="Immunoglobulin"/>
    <property type="match status" value="2"/>
</dbReference>
<evidence type="ECO:0000256" key="28">
    <source>
        <dbReference type="PIRSR" id="PIRSR620777-50"/>
    </source>
</evidence>
<protein>
    <recommendedName>
        <fullName evidence="32">Tyrosine-protein kinase receptor</fullName>
        <ecNumber evidence="32">2.7.10.1</ecNumber>
    </recommendedName>
</protein>
<dbReference type="GO" id="GO:0005524">
    <property type="term" value="F:ATP binding"/>
    <property type="evidence" value="ECO:0007669"/>
    <property type="project" value="UniProtKB-UniRule"/>
</dbReference>
<evidence type="ECO:0000256" key="24">
    <source>
        <dbReference type="ARBA" id="ARBA00023180"/>
    </source>
</evidence>
<dbReference type="Gene3D" id="1.10.510.10">
    <property type="entry name" value="Transferase(Phosphotransferase) domain 1"/>
    <property type="match status" value="1"/>
</dbReference>
<evidence type="ECO:0000256" key="2">
    <source>
        <dbReference type="ARBA" id="ARBA00004251"/>
    </source>
</evidence>
<dbReference type="GO" id="GO:0043235">
    <property type="term" value="C:receptor complex"/>
    <property type="evidence" value="ECO:0007669"/>
    <property type="project" value="TreeGrafter"/>
</dbReference>
<evidence type="ECO:0000256" key="34">
    <source>
        <dbReference type="SAM" id="SignalP"/>
    </source>
</evidence>
<dbReference type="Ensembl" id="ENSCSET00000022682.1">
    <property type="protein sequence ID" value="ENSCSEP00000022397.1"/>
    <property type="gene ID" value="ENSCSEG00000014262.1"/>
</dbReference>
<dbReference type="PROSITE" id="PS51257">
    <property type="entry name" value="PROKAR_LIPOPROTEIN"/>
    <property type="match status" value="1"/>
</dbReference>
<reference evidence="37 38" key="1">
    <citation type="journal article" date="2014" name="Nat. Genet.">
        <title>Whole-genome sequence of a flatfish provides insights into ZW sex chromosome evolution and adaptation to a benthic lifestyle.</title>
        <authorList>
            <person name="Chen S."/>
            <person name="Zhang G."/>
            <person name="Shao C."/>
            <person name="Huang Q."/>
            <person name="Liu G."/>
            <person name="Zhang P."/>
            <person name="Song W."/>
            <person name="An N."/>
            <person name="Chalopin D."/>
            <person name="Volff J.N."/>
            <person name="Hong Y."/>
            <person name="Li Q."/>
            <person name="Sha Z."/>
            <person name="Zhou H."/>
            <person name="Xie M."/>
            <person name="Yu Q."/>
            <person name="Liu Y."/>
            <person name="Xiang H."/>
            <person name="Wang N."/>
            <person name="Wu K."/>
            <person name="Yang C."/>
            <person name="Zhou Q."/>
            <person name="Liao X."/>
            <person name="Yang L."/>
            <person name="Hu Q."/>
            <person name="Zhang J."/>
            <person name="Meng L."/>
            <person name="Jin L."/>
            <person name="Tian Y."/>
            <person name="Lian J."/>
            <person name="Yang J."/>
            <person name="Miao G."/>
            <person name="Liu S."/>
            <person name="Liang Z."/>
            <person name="Yan F."/>
            <person name="Li Y."/>
            <person name="Sun B."/>
            <person name="Zhang H."/>
            <person name="Zhang J."/>
            <person name="Zhu Y."/>
            <person name="Du M."/>
            <person name="Zhao Y."/>
            <person name="Schartl M."/>
            <person name="Tang Q."/>
            <person name="Wang J."/>
        </authorList>
    </citation>
    <scope>NUCLEOTIDE SEQUENCE</scope>
</reference>
<dbReference type="GeneID" id="103388944"/>
<dbReference type="AlphaFoldDB" id="A0A3P8W789"/>
<dbReference type="InterPro" id="IPR011009">
    <property type="entry name" value="Kinase-like_dom_sf"/>
</dbReference>
<feature type="domain" description="Protein kinase" evidence="35">
    <location>
        <begin position="516"/>
        <end position="787"/>
    </location>
</feature>
<dbReference type="SMART" id="SM00219">
    <property type="entry name" value="TyrKc"/>
    <property type="match status" value="1"/>
</dbReference>
<dbReference type="OrthoDB" id="10005095at2759"/>
<keyword evidence="24" id="KW-0325">Glycoprotein</keyword>
<keyword evidence="11" id="KW-0677">Repeat</keyword>
<dbReference type="InterPro" id="IPR001611">
    <property type="entry name" value="Leu-rich_rpt"/>
</dbReference>
<dbReference type="InterPro" id="IPR002011">
    <property type="entry name" value="Tyr_kinase_rcpt_2_CS"/>
</dbReference>
<proteinExistence type="inferred from homology"/>
<dbReference type="PANTHER" id="PTHR24416:SF370">
    <property type="entry name" value="HIGH AFFINITY NERVE GROWTH FACTOR RECEPTOR"/>
    <property type="match status" value="1"/>
</dbReference>
<dbReference type="Gene3D" id="3.80.10.10">
    <property type="entry name" value="Ribonuclease Inhibitor"/>
    <property type="match status" value="1"/>
</dbReference>
<keyword evidence="13" id="KW-0967">Endosome</keyword>
<feature type="chain" id="PRO_5018322121" description="Tyrosine-protein kinase receptor" evidence="34">
    <location>
        <begin position="29"/>
        <end position="802"/>
    </location>
</feature>
<dbReference type="PROSITE" id="PS00239">
    <property type="entry name" value="RECEPTOR_TYR_KIN_II"/>
    <property type="match status" value="1"/>
</dbReference>
<dbReference type="GO" id="GO:0004714">
    <property type="term" value="F:transmembrane receptor protein tyrosine kinase activity"/>
    <property type="evidence" value="ECO:0007669"/>
    <property type="project" value="UniProtKB-EC"/>
</dbReference>
<dbReference type="GO" id="GO:0042742">
    <property type="term" value="P:defense response to bacterium"/>
    <property type="evidence" value="ECO:0007669"/>
    <property type="project" value="Ensembl"/>
</dbReference>
<dbReference type="GO" id="GO:0051897">
    <property type="term" value="P:positive regulation of phosphatidylinositol 3-kinase/protein kinase B signal transduction"/>
    <property type="evidence" value="ECO:0007669"/>
    <property type="project" value="TreeGrafter"/>
</dbReference>
<dbReference type="PROSITE" id="PS00107">
    <property type="entry name" value="PROTEIN_KINASE_ATP"/>
    <property type="match status" value="1"/>
</dbReference>
<dbReference type="Gene3D" id="3.30.200.20">
    <property type="entry name" value="Phosphorylase Kinase, domain 1"/>
    <property type="match status" value="1"/>
</dbReference>
<dbReference type="InterPro" id="IPR003598">
    <property type="entry name" value="Ig_sub2"/>
</dbReference>
<keyword evidence="21" id="KW-0829">Tyrosine-protein kinase</keyword>
<dbReference type="FunFam" id="2.60.40.10:FF:000522">
    <property type="entry name" value="Tyrosine-protein kinase receptor"/>
    <property type="match status" value="1"/>
</dbReference>
<dbReference type="STRING" id="244447.ENSCSEP00000022397"/>
<dbReference type="GO" id="GO:0030154">
    <property type="term" value="P:cell differentiation"/>
    <property type="evidence" value="ECO:0007669"/>
    <property type="project" value="UniProtKB-KW"/>
</dbReference>
<evidence type="ECO:0000256" key="27">
    <source>
        <dbReference type="ARBA" id="ARBA00051243"/>
    </source>
</evidence>
<dbReference type="InParanoid" id="A0A3P8W789"/>
<dbReference type="PANTHER" id="PTHR24416">
    <property type="entry name" value="TYROSINE-PROTEIN KINASE RECEPTOR"/>
    <property type="match status" value="1"/>
</dbReference>
<dbReference type="InterPro" id="IPR013098">
    <property type="entry name" value="Ig_I-set"/>
</dbReference>
<evidence type="ECO:0000256" key="13">
    <source>
        <dbReference type="ARBA" id="ARBA00022753"/>
    </source>
</evidence>
<dbReference type="PRINTS" id="PR01940">
    <property type="entry name" value="NTKRECEPTOR1"/>
</dbReference>
<dbReference type="GO" id="GO:0031901">
    <property type="term" value="C:early endosome membrane"/>
    <property type="evidence" value="ECO:0007669"/>
    <property type="project" value="UniProtKB-SubCell"/>
</dbReference>
<dbReference type="GeneTree" id="ENSGT00940000159412"/>
<keyword evidence="16 29" id="KW-0067">ATP-binding</keyword>
<dbReference type="GO" id="GO:0038180">
    <property type="term" value="P:nerve growth factor signaling pathway"/>
    <property type="evidence" value="ECO:0007669"/>
    <property type="project" value="TreeGrafter"/>
</dbReference>
<evidence type="ECO:0000256" key="17">
    <source>
        <dbReference type="ARBA" id="ARBA00022843"/>
    </source>
</evidence>
<evidence type="ECO:0000256" key="9">
    <source>
        <dbReference type="ARBA" id="ARBA00022692"/>
    </source>
</evidence>
<dbReference type="SUPFAM" id="SSF52058">
    <property type="entry name" value="L domain-like"/>
    <property type="match status" value="1"/>
</dbReference>
<evidence type="ECO:0000256" key="14">
    <source>
        <dbReference type="ARBA" id="ARBA00022777"/>
    </source>
</evidence>
<dbReference type="SMART" id="SM00082">
    <property type="entry name" value="LRRCT"/>
    <property type="match status" value="1"/>
</dbReference>
<dbReference type="SMART" id="SM00408">
    <property type="entry name" value="IGc2"/>
    <property type="match status" value="1"/>
</dbReference>
<evidence type="ECO:0000256" key="18">
    <source>
        <dbReference type="ARBA" id="ARBA00022902"/>
    </source>
</evidence>
<evidence type="ECO:0000313" key="38">
    <source>
        <dbReference type="Proteomes" id="UP000265120"/>
    </source>
</evidence>
<dbReference type="PROSITE" id="PS50011">
    <property type="entry name" value="PROTEIN_KINASE_DOM"/>
    <property type="match status" value="1"/>
</dbReference>
<dbReference type="FunFam" id="1.10.510.10:FF:000034">
    <property type="entry name" value="Tyrosine-protein kinase receptor"/>
    <property type="match status" value="1"/>
</dbReference>
<keyword evidence="15" id="KW-0221">Differentiation</keyword>
<dbReference type="InterPro" id="IPR003599">
    <property type="entry name" value="Ig_sub"/>
</dbReference>
<keyword evidence="19 33" id="KW-1133">Transmembrane helix</keyword>
<comment type="catalytic activity">
    <reaction evidence="27 32">
        <text>L-tyrosyl-[protein] + ATP = O-phospho-L-tyrosyl-[protein] + ADP + H(+)</text>
        <dbReference type="Rhea" id="RHEA:10596"/>
        <dbReference type="Rhea" id="RHEA-COMP:10136"/>
        <dbReference type="Rhea" id="RHEA-COMP:20101"/>
        <dbReference type="ChEBI" id="CHEBI:15378"/>
        <dbReference type="ChEBI" id="CHEBI:30616"/>
        <dbReference type="ChEBI" id="CHEBI:46858"/>
        <dbReference type="ChEBI" id="CHEBI:61978"/>
        <dbReference type="ChEBI" id="CHEBI:456216"/>
        <dbReference type="EC" id="2.7.10.1"/>
    </reaction>
</comment>
<name>A0A3P8W789_CYNSE</name>
<keyword evidence="9 32" id="KW-0812">Transmembrane</keyword>
<evidence type="ECO:0000259" key="36">
    <source>
        <dbReference type="PROSITE" id="PS50835"/>
    </source>
</evidence>
<dbReference type="InterPro" id="IPR000483">
    <property type="entry name" value="Cys-rich_flank_reg_C"/>
</dbReference>
<dbReference type="InterPro" id="IPR007110">
    <property type="entry name" value="Ig-like_dom"/>
</dbReference>
<dbReference type="GO" id="GO:0007399">
    <property type="term" value="P:nervous system development"/>
    <property type="evidence" value="ECO:0007669"/>
    <property type="project" value="UniProtKB-KW"/>
</dbReference>
<feature type="binding site" evidence="29">
    <location>
        <begin position="522"/>
        <end position="530"/>
    </location>
    <ligand>
        <name>ATP</name>
        <dbReference type="ChEBI" id="CHEBI:30616"/>
    </ligand>
</feature>
<evidence type="ECO:0000256" key="12">
    <source>
        <dbReference type="ARBA" id="ARBA00022741"/>
    </source>
</evidence>
<keyword evidence="7" id="KW-0433">Leucine-rich repeat</keyword>
<evidence type="ECO:0000256" key="10">
    <source>
        <dbReference type="ARBA" id="ARBA00022729"/>
    </source>
</evidence>
<keyword evidence="4" id="KW-0217">Developmental protein</keyword>
<dbReference type="InterPro" id="IPR050122">
    <property type="entry name" value="RTK"/>
</dbReference>
<comment type="subcellular location">
    <subcellularLocation>
        <location evidence="2">Cell membrane</location>
        <topology evidence="2">Single-pass type I membrane protein</topology>
    </subcellularLocation>
    <subcellularLocation>
        <location evidence="1">Early endosome membrane</location>
        <topology evidence="1">Single-pass type I membrane protein</topology>
    </subcellularLocation>
    <subcellularLocation>
        <location evidence="26">Late endosome membrane</location>
        <topology evidence="26">Single-pass type I membrane protein</topology>
    </subcellularLocation>
    <subcellularLocation>
        <location evidence="3">Recycling endosome membrane</location>
        <topology evidence="3">Single-pass type I membrane protein</topology>
    </subcellularLocation>
</comment>
<dbReference type="InterPro" id="IPR008266">
    <property type="entry name" value="Tyr_kinase_AS"/>
</dbReference>
<evidence type="ECO:0000256" key="16">
    <source>
        <dbReference type="ARBA" id="ARBA00022840"/>
    </source>
</evidence>
<evidence type="ECO:0000256" key="8">
    <source>
        <dbReference type="ARBA" id="ARBA00022679"/>
    </source>
</evidence>
<feature type="site" description="Interaction with PLCG1" evidence="30">
    <location>
        <position position="797"/>
    </location>
</feature>
<dbReference type="FunCoup" id="A0A3P8W789">
    <property type="interactions" value="513"/>
</dbReference>
<dbReference type="GO" id="GO:0055038">
    <property type="term" value="C:recycling endosome membrane"/>
    <property type="evidence" value="ECO:0007669"/>
    <property type="project" value="UniProtKB-SubCell"/>
</dbReference>
<keyword evidence="6 32" id="KW-0597">Phosphoprotein</keyword>
<keyword evidence="10 34" id="KW-0732">Signal</keyword>
<feature type="binding site" evidence="29 31">
    <location>
        <position position="550"/>
    </location>
    <ligand>
        <name>ATP</name>
        <dbReference type="ChEBI" id="CHEBI:30616"/>
    </ligand>
</feature>
<keyword evidence="25" id="KW-0393">Immunoglobulin domain</keyword>
<dbReference type="PROSITE" id="PS00109">
    <property type="entry name" value="PROTEIN_KINASE_TYR"/>
    <property type="match status" value="1"/>
</dbReference>
<evidence type="ECO:0000256" key="25">
    <source>
        <dbReference type="ARBA" id="ARBA00023319"/>
    </source>
</evidence>
<dbReference type="CDD" id="cd00096">
    <property type="entry name" value="Ig"/>
    <property type="match status" value="1"/>
</dbReference>
<reference evidence="37" key="2">
    <citation type="submission" date="2025-08" db="UniProtKB">
        <authorList>
            <consortium name="Ensembl"/>
        </authorList>
    </citation>
    <scope>IDENTIFICATION</scope>
</reference>
<dbReference type="Pfam" id="PF13927">
    <property type="entry name" value="Ig_3"/>
    <property type="match status" value="1"/>
</dbReference>
<dbReference type="FunFam" id="3.30.200.20:FF:000033">
    <property type="entry name" value="Tyrosine-protein kinase receptor"/>
    <property type="match status" value="1"/>
</dbReference>
<evidence type="ECO:0000256" key="3">
    <source>
        <dbReference type="ARBA" id="ARBA00004480"/>
    </source>
</evidence>
<dbReference type="EC" id="2.7.10.1" evidence="32"/>
<evidence type="ECO:0000256" key="22">
    <source>
        <dbReference type="ARBA" id="ARBA00023157"/>
    </source>
</evidence>
<dbReference type="InterPro" id="IPR001245">
    <property type="entry name" value="Ser-Thr/Tyr_kinase_cat_dom"/>
</dbReference>